<gene>
    <name evidence="11" type="ordered locus">CD196_2873</name>
</gene>
<dbReference type="PANTHER" id="PTHR33989:SF4">
    <property type="entry name" value="PTS SYSTEM N,N'-DIACETYLCHITOBIOSE-SPECIFIC EIIC COMPONENT"/>
    <property type="match status" value="1"/>
</dbReference>
<comment type="function">
    <text evidence="8">The phosphoenolpyruvate-dependent sugar phosphotransferase system (PTS), a major carbohydrate active -transport system, catalyzes the phosphorylation of incoming sugar substrates concomitant with their translocation across the cell membrane.</text>
</comment>
<feature type="transmembrane region" description="Helical" evidence="9">
    <location>
        <begin position="382"/>
        <end position="400"/>
    </location>
</feature>
<dbReference type="HOGENOM" id="CLU_029688_1_1_9"/>
<evidence type="ECO:0000256" key="6">
    <source>
        <dbReference type="ARBA" id="ARBA00022989"/>
    </source>
</evidence>
<organism evidence="11 12">
    <name type="scientific">Clostridioides difficile (strain CD196)</name>
    <name type="common">Peptoclostridium difficile</name>
    <dbReference type="NCBI Taxonomy" id="645462"/>
    <lineage>
        <taxon>Bacteria</taxon>
        <taxon>Bacillati</taxon>
        <taxon>Bacillota</taxon>
        <taxon>Clostridia</taxon>
        <taxon>Peptostreptococcales</taxon>
        <taxon>Peptostreptococcaceae</taxon>
        <taxon>Clostridioides</taxon>
    </lineage>
</organism>
<name>A0A0H3N5S3_CLODC</name>
<protein>
    <recommendedName>
        <fullName evidence="8">Permease IIC component</fullName>
    </recommendedName>
</protein>
<evidence type="ECO:0000313" key="11">
    <source>
        <dbReference type="EMBL" id="CBA65698.1"/>
    </source>
</evidence>
<dbReference type="AlphaFoldDB" id="A0A0H3N5S3"/>
<dbReference type="GO" id="GO:0009401">
    <property type="term" value="P:phosphoenolpyruvate-dependent sugar phosphotransferase system"/>
    <property type="evidence" value="ECO:0007669"/>
    <property type="project" value="InterPro"/>
</dbReference>
<dbReference type="PIRSF" id="PIRSF006351">
    <property type="entry name" value="PTS_EIIC-Cellobiose"/>
    <property type="match status" value="1"/>
</dbReference>
<dbReference type="InterPro" id="IPR051088">
    <property type="entry name" value="PTS_Sugar-EIIC/EIIB"/>
</dbReference>
<keyword evidence="7 8" id="KW-0472">Membrane</keyword>
<dbReference type="Proteomes" id="UP000002068">
    <property type="component" value="Chromosome"/>
</dbReference>
<dbReference type="KEGG" id="cdc:CD196_2873"/>
<dbReference type="InterPro" id="IPR004796">
    <property type="entry name" value="PTS_IIC_cello"/>
</dbReference>
<evidence type="ECO:0000256" key="5">
    <source>
        <dbReference type="ARBA" id="ARBA00022692"/>
    </source>
</evidence>
<dbReference type="GO" id="GO:0008982">
    <property type="term" value="F:protein-N(PI)-phosphohistidine-sugar phosphotransferase activity"/>
    <property type="evidence" value="ECO:0007669"/>
    <property type="project" value="UniProtKB-UniRule"/>
</dbReference>
<evidence type="ECO:0000256" key="7">
    <source>
        <dbReference type="ARBA" id="ARBA00023136"/>
    </source>
</evidence>
<dbReference type="Pfam" id="PF02378">
    <property type="entry name" value="PTS_EIIC"/>
    <property type="match status" value="1"/>
</dbReference>
<feature type="transmembrane region" description="Helical" evidence="9">
    <location>
        <begin position="332"/>
        <end position="353"/>
    </location>
</feature>
<evidence type="ECO:0000256" key="4">
    <source>
        <dbReference type="ARBA" id="ARBA00022597"/>
    </source>
</evidence>
<dbReference type="PROSITE" id="PS51105">
    <property type="entry name" value="PTS_EIIC_TYPE_3"/>
    <property type="match status" value="1"/>
</dbReference>
<feature type="transmembrane region" description="Helical" evidence="9">
    <location>
        <begin position="249"/>
        <end position="268"/>
    </location>
</feature>
<dbReference type="InterPro" id="IPR003352">
    <property type="entry name" value="PTS_EIIC"/>
</dbReference>
<feature type="transmembrane region" description="Helical" evidence="9">
    <location>
        <begin position="72"/>
        <end position="90"/>
    </location>
</feature>
<evidence type="ECO:0000256" key="1">
    <source>
        <dbReference type="ARBA" id="ARBA00004651"/>
    </source>
</evidence>
<accession>A0A0H3N5S3</accession>
<evidence type="ECO:0000256" key="3">
    <source>
        <dbReference type="ARBA" id="ARBA00022475"/>
    </source>
</evidence>
<keyword evidence="4 8" id="KW-0762">Sugar transport</keyword>
<keyword evidence="2 8" id="KW-0813">Transport</keyword>
<feature type="transmembrane region" description="Helical" evidence="9">
    <location>
        <begin position="274"/>
        <end position="293"/>
    </location>
</feature>
<evidence type="ECO:0000256" key="2">
    <source>
        <dbReference type="ARBA" id="ARBA00022448"/>
    </source>
</evidence>
<evidence type="ECO:0000259" key="10">
    <source>
        <dbReference type="PROSITE" id="PS51105"/>
    </source>
</evidence>
<proteinExistence type="predicted"/>
<dbReference type="EMBL" id="FN538970">
    <property type="protein sequence ID" value="CBA65698.1"/>
    <property type="molecule type" value="Genomic_DNA"/>
</dbReference>
<feature type="transmembrane region" description="Helical" evidence="9">
    <location>
        <begin position="214"/>
        <end position="237"/>
    </location>
</feature>
<dbReference type="GO" id="GO:0005886">
    <property type="term" value="C:plasma membrane"/>
    <property type="evidence" value="ECO:0007669"/>
    <property type="project" value="UniProtKB-SubCell"/>
</dbReference>
<evidence type="ECO:0000256" key="9">
    <source>
        <dbReference type="SAM" id="Phobius"/>
    </source>
</evidence>
<evidence type="ECO:0000313" key="12">
    <source>
        <dbReference type="Proteomes" id="UP000002068"/>
    </source>
</evidence>
<comment type="subcellular location">
    <subcellularLocation>
        <location evidence="1">Cell membrane</location>
        <topology evidence="1">Multi-pass membrane protein</topology>
    </subcellularLocation>
</comment>
<keyword evidence="3 8" id="KW-1003">Cell membrane</keyword>
<evidence type="ECO:0000256" key="8">
    <source>
        <dbReference type="PIRNR" id="PIRNR006351"/>
    </source>
</evidence>
<feature type="transmembrane region" description="Helical" evidence="9">
    <location>
        <begin position="40"/>
        <end position="60"/>
    </location>
</feature>
<keyword evidence="5 9" id="KW-0812">Transmembrane</keyword>
<dbReference type="GO" id="GO:1902815">
    <property type="term" value="P:N,N'-diacetylchitobiose import"/>
    <property type="evidence" value="ECO:0007669"/>
    <property type="project" value="TreeGrafter"/>
</dbReference>
<keyword evidence="6 9" id="KW-1133">Transmembrane helix</keyword>
<dbReference type="InterPro" id="IPR004501">
    <property type="entry name" value="PTS_EIIC_3"/>
</dbReference>
<feature type="transmembrane region" description="Helical" evidence="9">
    <location>
        <begin position="171"/>
        <end position="194"/>
    </location>
</feature>
<feature type="domain" description="PTS EIIC type-3" evidence="10">
    <location>
        <begin position="13"/>
        <end position="399"/>
    </location>
</feature>
<dbReference type="PANTHER" id="PTHR33989">
    <property type="match status" value="1"/>
</dbReference>
<sequence>MGRLFMNKFIDLLSEKFTPVVNKITKNIWVQSVQSTIMKVLPMVFVGSLVTIVSVLKNYISFLPDLSPINQYTFGLLGLFIAFLLPMEIMKNKKFESMSVVAGLAGAGLMLMMIRPEITNEGAIFNFNRFGGEGMLVALVAGLFSGLIMSLFGSFSFFGEDSALPDFVSKWFDSMLPIAVIMFIGWGLIYGLNFDMFEIIVRIFKPVSDIAQTLPGFVLLNFLVVFLYSLGISGWVLSPITYAIQLSAIAANAAAVASGGLATNIYTYEVVQTGWITLGGWGATLPLVLMMCLSRAGRIKAIGRACIVPSIMNINEPVMFGAPVAWNPFLMLPMWIGTVVISITTYLSMSMGFVTIPSKVFNLWYLPFGISTFMVNQDVRGLIVLAINIVLLFMIWYPFFKAYEKEELKLESQEA</sequence>
<feature type="transmembrane region" description="Helical" evidence="9">
    <location>
        <begin position="134"/>
        <end position="159"/>
    </location>
</feature>
<reference evidence="11 12" key="1">
    <citation type="journal article" date="2009" name="Genome Biol.">
        <title>Comparative genome and phenotypic analysis of Clostridium difficile 027 strains provides insight into the evolution of a hypervirulent bacterium.</title>
        <authorList>
            <person name="Stabler R.A."/>
            <person name="He M."/>
            <person name="Dawson L."/>
            <person name="Martin M."/>
            <person name="Valiente E."/>
            <person name="Corton C."/>
            <person name="Lawley T.D."/>
            <person name="Sebaihia M."/>
            <person name="Quail M.A."/>
            <person name="Rose G."/>
            <person name="Gerding D.N."/>
            <person name="Gibert M."/>
            <person name="Popoff M.R."/>
            <person name="Parkhill J."/>
            <person name="Dougan G."/>
            <person name="Wren B.W."/>
        </authorList>
    </citation>
    <scope>NUCLEOTIDE SEQUENCE [LARGE SCALE GENOMIC DNA]</scope>
    <source>
        <strain evidence="11 12">CD196</strain>
    </source>
</reference>